<dbReference type="AlphaFoldDB" id="A0A2G1VPX0"/>
<dbReference type="GO" id="GO:0005975">
    <property type="term" value="P:carbohydrate metabolic process"/>
    <property type="evidence" value="ECO:0007669"/>
    <property type="project" value="InterPro"/>
</dbReference>
<dbReference type="PANTHER" id="PTHR42899:SF1">
    <property type="entry name" value="SPERMATOGENESIS-ASSOCIATED PROTEIN 20"/>
    <property type="match status" value="1"/>
</dbReference>
<feature type="domain" description="Spermatogenesis-associated protein 20-like TRX" evidence="1">
    <location>
        <begin position="23"/>
        <end position="176"/>
    </location>
</feature>
<accession>A0A2G1VPX0</accession>
<gene>
    <name evidence="2" type="ORF">CJ305_13440</name>
</gene>
<dbReference type="InterPro" id="IPR004879">
    <property type="entry name" value="Ssp411-like_TRX"/>
</dbReference>
<dbReference type="EMBL" id="NQXA01000011">
    <property type="protein sequence ID" value="PHQ28816.1"/>
    <property type="molecule type" value="Genomic_DNA"/>
</dbReference>
<dbReference type="InterPro" id="IPR012341">
    <property type="entry name" value="6hp_glycosidase-like_sf"/>
</dbReference>
<dbReference type="Pfam" id="PF03190">
    <property type="entry name" value="Thioredox_DsbH"/>
    <property type="match status" value="1"/>
</dbReference>
<dbReference type="OrthoDB" id="9762614at2"/>
<dbReference type="PANTHER" id="PTHR42899">
    <property type="entry name" value="SPERMATOGENESIS-ASSOCIATED PROTEIN 20"/>
    <property type="match status" value="1"/>
</dbReference>
<dbReference type="InterPro" id="IPR008928">
    <property type="entry name" value="6-hairpin_glycosidase_sf"/>
</dbReference>
<dbReference type="Gene3D" id="1.50.10.20">
    <property type="match status" value="1"/>
</dbReference>
<organism evidence="2 3">
    <name type="scientific">Leeuwenhoekiella nanhaiensis</name>
    <dbReference type="NCBI Taxonomy" id="1655491"/>
    <lineage>
        <taxon>Bacteria</taxon>
        <taxon>Pseudomonadati</taxon>
        <taxon>Bacteroidota</taxon>
        <taxon>Flavobacteriia</taxon>
        <taxon>Flavobacteriales</taxon>
        <taxon>Flavobacteriaceae</taxon>
        <taxon>Leeuwenhoekiella</taxon>
    </lineage>
</organism>
<dbReference type="PIRSF" id="PIRSF006402">
    <property type="entry name" value="UCP006402_thioredoxin"/>
    <property type="match status" value="1"/>
</dbReference>
<protein>
    <recommendedName>
        <fullName evidence="1">Spermatogenesis-associated protein 20-like TRX domain-containing protein</fullName>
    </recommendedName>
</protein>
<dbReference type="InterPro" id="IPR024705">
    <property type="entry name" value="Ssp411"/>
</dbReference>
<sequence length="668" mass="76366">MMRWFFLLFTLVNFAQEQQFKYTNSLIEEESAYLLDHAHNPINWQAWSEAAFKQAQEESKLVVISIGYASCHWCHVMAKESFEDEEVAQVMNANFVSIKVDREERPDIDQVYMTALQLIKGEGGWPLNVIALPDGRPLYAGTYHSKSQWIQVLDKLNQLYKNHPEKAIAFADNITKGVRRAALIEPDIESTSFVKSDIAQALDTWKKQWDSEYGGNTGDQKFMLPASLSFLMDYAVLSNDAEALRHLERTLDATASGGVYDHVGGGFFRYATDRKWQIPHFEKMLYDNAQLVSVYARAYRLFKKEAYKNVAVQTLQFMENELKSESGGFKSSIRADTDEGEGAFYTWTKNELESVLGSFAETEDYFELYPFTAESHVLGIKSSAPGTQLQNKLSKLYKTRAERSRPLTDDKIITSWNALLITAYTEAYKAFQEDHYLTKAEQLFTFLAPSDTKELSHIPASQQNGVYLEDYAYLIRAALDVYLTSGKMLYSEKAAELYNQAQDLFFEPSIGLFRFGQSQNLLTPIYKTDDDVMPSPNGLMALSAFELSKITGQEHYRNRAEDMLKIIKPKAFQYPANYTSALHVQLGYVYPYYECVVVGNEAETRTKEIWNTYLPNVLIAFSKTGKDGPLFENRYDPEETYIYVCQETFCKLPTTTVSEALKQLETPQ</sequence>
<evidence type="ECO:0000313" key="3">
    <source>
        <dbReference type="Proteomes" id="UP000229433"/>
    </source>
</evidence>
<reference evidence="2 3" key="1">
    <citation type="submission" date="2017-08" db="EMBL/GenBank/DDBJ databases">
        <title>The whole genome shortgun sequences of strain Leeuwenhoekiella nanhaiensis G18 from the South China Sea.</title>
        <authorList>
            <person name="Liu Q."/>
        </authorList>
    </citation>
    <scope>NUCLEOTIDE SEQUENCE [LARGE SCALE GENOMIC DNA]</scope>
    <source>
        <strain evidence="2 3">G18</strain>
    </source>
</reference>
<proteinExistence type="predicted"/>
<evidence type="ECO:0000313" key="2">
    <source>
        <dbReference type="EMBL" id="PHQ28816.1"/>
    </source>
</evidence>
<dbReference type="SUPFAM" id="SSF48208">
    <property type="entry name" value="Six-hairpin glycosidases"/>
    <property type="match status" value="1"/>
</dbReference>
<name>A0A2G1VPX0_9FLAO</name>
<dbReference type="Gene3D" id="3.40.30.10">
    <property type="entry name" value="Glutaredoxin"/>
    <property type="match status" value="1"/>
</dbReference>
<comment type="caution">
    <text evidence="2">The sequence shown here is derived from an EMBL/GenBank/DDBJ whole genome shotgun (WGS) entry which is preliminary data.</text>
</comment>
<dbReference type="Gene3D" id="1.50.10.10">
    <property type="match status" value="1"/>
</dbReference>
<evidence type="ECO:0000259" key="1">
    <source>
        <dbReference type="Pfam" id="PF03190"/>
    </source>
</evidence>
<dbReference type="CDD" id="cd02955">
    <property type="entry name" value="SSP411"/>
    <property type="match status" value="1"/>
</dbReference>
<dbReference type="InterPro" id="IPR036249">
    <property type="entry name" value="Thioredoxin-like_sf"/>
</dbReference>
<dbReference type="Proteomes" id="UP000229433">
    <property type="component" value="Unassembled WGS sequence"/>
</dbReference>
<dbReference type="RefSeq" id="WP_099646808.1">
    <property type="nucleotide sequence ID" value="NZ_KZ319293.1"/>
</dbReference>
<keyword evidence="3" id="KW-1185">Reference proteome</keyword>
<dbReference type="SUPFAM" id="SSF52833">
    <property type="entry name" value="Thioredoxin-like"/>
    <property type="match status" value="1"/>
</dbReference>